<proteinExistence type="predicted"/>
<organism evidence="2 3">
    <name type="scientific">Actinoalloteichus hymeniacidonis</name>
    <dbReference type="NCBI Taxonomy" id="340345"/>
    <lineage>
        <taxon>Bacteria</taxon>
        <taxon>Bacillati</taxon>
        <taxon>Actinomycetota</taxon>
        <taxon>Actinomycetes</taxon>
        <taxon>Pseudonocardiales</taxon>
        <taxon>Pseudonocardiaceae</taxon>
        <taxon>Actinoalloteichus</taxon>
    </lineage>
</organism>
<evidence type="ECO:0000313" key="2">
    <source>
        <dbReference type="EMBL" id="AOS63066.1"/>
    </source>
</evidence>
<dbReference type="Proteomes" id="UP000095210">
    <property type="component" value="Chromosome"/>
</dbReference>
<feature type="transmembrane region" description="Helical" evidence="1">
    <location>
        <begin position="86"/>
        <end position="108"/>
    </location>
</feature>
<keyword evidence="1" id="KW-1133">Transmembrane helix</keyword>
<feature type="transmembrane region" description="Helical" evidence="1">
    <location>
        <begin position="150"/>
        <end position="170"/>
    </location>
</feature>
<dbReference type="AlphaFoldDB" id="A0AAC9HQE0"/>
<reference evidence="3" key="1">
    <citation type="submission" date="2016-03" db="EMBL/GenBank/DDBJ databases">
        <title>Complete genome sequence of the type strain Actinoalloteichus hymeniacidonis DSM 45092.</title>
        <authorList>
            <person name="Schaffert L."/>
            <person name="Albersmeier A."/>
            <person name="Winkler A."/>
            <person name="Kalinowski J."/>
            <person name="Zotchev S."/>
            <person name="Ruckert C."/>
        </authorList>
    </citation>
    <scope>NUCLEOTIDE SEQUENCE [LARGE SCALE GENOMIC DNA]</scope>
    <source>
        <strain evidence="3">HPA177(T) (DSM 45092(T))</strain>
    </source>
</reference>
<keyword evidence="1" id="KW-0812">Transmembrane</keyword>
<feature type="transmembrane region" description="Helical" evidence="1">
    <location>
        <begin position="46"/>
        <end position="65"/>
    </location>
</feature>
<dbReference type="KEGG" id="ahm:TL08_11260"/>
<feature type="transmembrane region" description="Helical" evidence="1">
    <location>
        <begin position="20"/>
        <end position="40"/>
    </location>
</feature>
<accession>A0AAC9HQE0</accession>
<evidence type="ECO:0000313" key="3">
    <source>
        <dbReference type="Proteomes" id="UP000095210"/>
    </source>
</evidence>
<dbReference type="RefSeq" id="WP_157421037.1">
    <property type="nucleotide sequence ID" value="NZ_CP014859.1"/>
</dbReference>
<evidence type="ECO:0008006" key="4">
    <source>
        <dbReference type="Google" id="ProtNLM"/>
    </source>
</evidence>
<sequence>MKTIAAARYLLADLLRSQLFLAPMLTYAAVLAILFSNDAGAPPEPWAASVLLLYPISAWLATTVANSEEPVGRTVTVVAAGGHGPILAGTVVVCVLGDLLLIVTAVGVPVIGTGSAPPALIGLGLLAHLGTALAGTAVGLLCARPLVHRAGWTFAATSGVVLATALTPWLPPVGTTVRRLGTPDVDLWGGTLLDLGIGAGALAAVLAVVLAVLTRRA</sequence>
<protein>
    <recommendedName>
        <fullName evidence="4">ABC-2 family transporter protein</fullName>
    </recommendedName>
</protein>
<feature type="transmembrane region" description="Helical" evidence="1">
    <location>
        <begin position="190"/>
        <end position="213"/>
    </location>
</feature>
<name>A0AAC9HQE0_9PSEU</name>
<keyword evidence="3" id="KW-1185">Reference proteome</keyword>
<evidence type="ECO:0000256" key="1">
    <source>
        <dbReference type="SAM" id="Phobius"/>
    </source>
</evidence>
<feature type="transmembrane region" description="Helical" evidence="1">
    <location>
        <begin position="120"/>
        <end position="143"/>
    </location>
</feature>
<keyword evidence="1" id="KW-0472">Membrane</keyword>
<gene>
    <name evidence="2" type="ORF">TL08_11260</name>
</gene>
<dbReference type="EMBL" id="CP014859">
    <property type="protein sequence ID" value="AOS63066.1"/>
    <property type="molecule type" value="Genomic_DNA"/>
</dbReference>